<evidence type="ECO:0000313" key="2">
    <source>
        <dbReference type="EMBL" id="MDQ0149084.1"/>
    </source>
</evidence>
<reference evidence="2 3" key="1">
    <citation type="submission" date="2023-07" db="EMBL/GenBank/DDBJ databases">
        <title>Genomic Encyclopedia of Type Strains, Phase IV (KMG-IV): sequencing the most valuable type-strain genomes for metagenomic binning, comparative biology and taxonomic classification.</title>
        <authorList>
            <person name="Goeker M."/>
        </authorList>
    </citation>
    <scope>NUCLEOTIDE SEQUENCE [LARGE SCALE GENOMIC DNA]</scope>
    <source>
        <strain evidence="2 3">DSM 20694</strain>
    </source>
</reference>
<organism evidence="2 3">
    <name type="scientific">Eubacterium multiforme</name>
    <dbReference type="NCBI Taxonomy" id="83339"/>
    <lineage>
        <taxon>Bacteria</taxon>
        <taxon>Bacillati</taxon>
        <taxon>Bacillota</taxon>
        <taxon>Clostridia</taxon>
        <taxon>Eubacteriales</taxon>
        <taxon>Eubacteriaceae</taxon>
        <taxon>Eubacterium</taxon>
    </lineage>
</organism>
<sequence length="179" mass="20904">MNKSIKILMITSLSIIFSVVILNKFFYTNKVVETISNNKENWNSITITEDDNLIYSKINSSSKLKLEKIEYNKLNYSYVGYNGRAINKFGTLDSIGDNIWVGYVNDNLYGITYCKVIIDNEYIKIHNERLNKNCITIEMFKNSNNKITESFNYNLKDNTKEFILDNKKGKTKIDKIKFL</sequence>
<gene>
    <name evidence="2" type="ORF">J2S18_001014</name>
</gene>
<dbReference type="Proteomes" id="UP001228504">
    <property type="component" value="Unassembled WGS sequence"/>
</dbReference>
<keyword evidence="1" id="KW-0472">Membrane</keyword>
<proteinExistence type="predicted"/>
<dbReference type="EMBL" id="JAUSUF010000002">
    <property type="protein sequence ID" value="MDQ0149084.1"/>
    <property type="molecule type" value="Genomic_DNA"/>
</dbReference>
<feature type="transmembrane region" description="Helical" evidence="1">
    <location>
        <begin position="7"/>
        <end position="27"/>
    </location>
</feature>
<name>A0ABT9US18_9FIRM</name>
<protein>
    <submittedName>
        <fullName evidence="2">Uncharacterized protein</fullName>
    </submittedName>
</protein>
<evidence type="ECO:0000256" key="1">
    <source>
        <dbReference type="SAM" id="Phobius"/>
    </source>
</evidence>
<keyword evidence="1" id="KW-0812">Transmembrane</keyword>
<accession>A0ABT9US18</accession>
<comment type="caution">
    <text evidence="2">The sequence shown here is derived from an EMBL/GenBank/DDBJ whole genome shotgun (WGS) entry which is preliminary data.</text>
</comment>
<dbReference type="RefSeq" id="WP_307484056.1">
    <property type="nucleotide sequence ID" value="NZ_JAUSUF010000002.1"/>
</dbReference>
<keyword evidence="3" id="KW-1185">Reference proteome</keyword>
<keyword evidence="1" id="KW-1133">Transmembrane helix</keyword>
<evidence type="ECO:0000313" key="3">
    <source>
        <dbReference type="Proteomes" id="UP001228504"/>
    </source>
</evidence>